<evidence type="ECO:0000313" key="6">
    <source>
        <dbReference type="EMBL" id="CAH0368610.1"/>
    </source>
</evidence>
<feature type="domain" description="PI3K/PI4K catalytic" evidence="3">
    <location>
        <begin position="1648"/>
        <end position="1995"/>
    </location>
</feature>
<reference evidence="6" key="2">
    <citation type="submission" date="2021-11" db="EMBL/GenBank/DDBJ databases">
        <authorList>
            <consortium name="Genoscope - CEA"/>
            <person name="William W."/>
        </authorList>
    </citation>
    <scope>NUCLEOTIDE SEQUENCE</scope>
</reference>
<dbReference type="GO" id="GO:0000184">
    <property type="term" value="P:nuclear-transcribed mRNA catabolic process, nonsense-mediated decay"/>
    <property type="evidence" value="ECO:0007669"/>
    <property type="project" value="UniProtKB-KW"/>
</dbReference>
<dbReference type="Proteomes" id="UP000789595">
    <property type="component" value="Unassembled WGS sequence"/>
</dbReference>
<dbReference type="Pfam" id="PF02260">
    <property type="entry name" value="FATC"/>
    <property type="match status" value="1"/>
</dbReference>
<dbReference type="PANTHER" id="PTHR11139:SF71">
    <property type="entry name" value="SERINE_THREONINE-PROTEIN KINASE SMG1"/>
    <property type="match status" value="1"/>
</dbReference>
<dbReference type="PANTHER" id="PTHR11139">
    <property type="entry name" value="ATAXIA TELANGIECTASIA MUTATED ATM -RELATED"/>
    <property type="match status" value="1"/>
</dbReference>
<name>A0A7S3ZR10_9STRA</name>
<protein>
    <recommendedName>
        <fullName evidence="8">Non-specific serine/threonine protein kinase</fullName>
    </recommendedName>
</protein>
<dbReference type="InterPro" id="IPR011009">
    <property type="entry name" value="Kinase-like_dom_sf"/>
</dbReference>
<feature type="compositionally biased region" description="Low complexity" evidence="2">
    <location>
        <begin position="13"/>
        <end position="29"/>
    </location>
</feature>
<dbReference type="OrthoDB" id="381190at2759"/>
<feature type="region of interest" description="Disordered" evidence="2">
    <location>
        <begin position="637"/>
        <end position="687"/>
    </location>
</feature>
<gene>
    <name evidence="5" type="ORF">PCAL00307_LOCUS6611</name>
    <name evidence="6" type="ORF">PECAL_2P16820</name>
</gene>
<accession>A0A7S3ZR10</accession>
<feature type="domain" description="FATC" evidence="4">
    <location>
        <begin position="2978"/>
        <end position="3036"/>
    </location>
</feature>
<proteinExistence type="predicted"/>
<feature type="region of interest" description="Disordered" evidence="2">
    <location>
        <begin position="1753"/>
        <end position="1776"/>
    </location>
</feature>
<dbReference type="SUPFAM" id="SSF56112">
    <property type="entry name" value="Protein kinase-like (PK-like)"/>
    <property type="match status" value="1"/>
</dbReference>
<dbReference type="SMART" id="SM01343">
    <property type="entry name" value="FATC"/>
    <property type="match status" value="1"/>
</dbReference>
<organism evidence="5">
    <name type="scientific">Pelagomonas calceolata</name>
    <dbReference type="NCBI Taxonomy" id="35677"/>
    <lineage>
        <taxon>Eukaryota</taxon>
        <taxon>Sar</taxon>
        <taxon>Stramenopiles</taxon>
        <taxon>Ochrophyta</taxon>
        <taxon>Pelagophyceae</taxon>
        <taxon>Pelagomonadales</taxon>
        <taxon>Pelagomonadaceae</taxon>
        <taxon>Pelagomonas</taxon>
    </lineage>
</organism>
<dbReference type="PROSITE" id="PS50290">
    <property type="entry name" value="PI3_4_KINASE_3"/>
    <property type="match status" value="1"/>
</dbReference>
<dbReference type="InterPro" id="IPR000403">
    <property type="entry name" value="PI3/4_kinase_cat_dom"/>
</dbReference>
<keyword evidence="1" id="KW-0866">Nonsense-mediated mRNA decay</keyword>
<evidence type="ECO:0000256" key="2">
    <source>
        <dbReference type="SAM" id="MobiDB-lite"/>
    </source>
</evidence>
<evidence type="ECO:0000313" key="5">
    <source>
        <dbReference type="EMBL" id="CAE0691175.1"/>
    </source>
</evidence>
<dbReference type="EMBL" id="CAKKNE010000002">
    <property type="protein sequence ID" value="CAH0368610.1"/>
    <property type="molecule type" value="Genomic_DNA"/>
</dbReference>
<evidence type="ECO:0000256" key="1">
    <source>
        <dbReference type="ARBA" id="ARBA00023161"/>
    </source>
</evidence>
<evidence type="ECO:0000259" key="3">
    <source>
        <dbReference type="PROSITE" id="PS50290"/>
    </source>
</evidence>
<evidence type="ECO:0000313" key="7">
    <source>
        <dbReference type="Proteomes" id="UP000789595"/>
    </source>
</evidence>
<dbReference type="Pfam" id="PF00454">
    <property type="entry name" value="PI3_PI4_kinase"/>
    <property type="match status" value="1"/>
</dbReference>
<dbReference type="InterPro" id="IPR003152">
    <property type="entry name" value="FATC_dom"/>
</dbReference>
<dbReference type="SMART" id="SM00146">
    <property type="entry name" value="PI3Kc"/>
    <property type="match status" value="1"/>
</dbReference>
<dbReference type="InterPro" id="IPR050517">
    <property type="entry name" value="DDR_Repair_Kinase"/>
</dbReference>
<dbReference type="Gene3D" id="1.10.1070.11">
    <property type="entry name" value="Phosphatidylinositol 3-/4-kinase, catalytic domain"/>
    <property type="match status" value="1"/>
</dbReference>
<dbReference type="GO" id="GO:0004674">
    <property type="term" value="F:protein serine/threonine kinase activity"/>
    <property type="evidence" value="ECO:0007669"/>
    <property type="project" value="InterPro"/>
</dbReference>
<evidence type="ECO:0000259" key="4">
    <source>
        <dbReference type="PROSITE" id="PS51190"/>
    </source>
</evidence>
<dbReference type="GO" id="GO:0005634">
    <property type="term" value="C:nucleus"/>
    <property type="evidence" value="ECO:0007669"/>
    <property type="project" value="TreeGrafter"/>
</dbReference>
<dbReference type="Gene3D" id="3.30.1010.10">
    <property type="entry name" value="Phosphatidylinositol 3-kinase Catalytic Subunit, Chain A, domain 4"/>
    <property type="match status" value="1"/>
</dbReference>
<evidence type="ECO:0008006" key="8">
    <source>
        <dbReference type="Google" id="ProtNLM"/>
    </source>
</evidence>
<dbReference type="InterPro" id="IPR036940">
    <property type="entry name" value="PI3/4_kinase_cat_sf"/>
</dbReference>
<feature type="compositionally biased region" description="Basic and acidic residues" evidence="2">
    <location>
        <begin position="2029"/>
        <end position="2039"/>
    </location>
</feature>
<reference evidence="5" key="1">
    <citation type="submission" date="2021-01" db="EMBL/GenBank/DDBJ databases">
        <authorList>
            <person name="Corre E."/>
            <person name="Pelletier E."/>
            <person name="Niang G."/>
            <person name="Scheremetjew M."/>
            <person name="Finn R."/>
            <person name="Kale V."/>
            <person name="Holt S."/>
            <person name="Cochrane G."/>
            <person name="Meng A."/>
            <person name="Brown T."/>
            <person name="Cohen L."/>
        </authorList>
    </citation>
    <scope>NUCLEOTIDE SEQUENCE</scope>
    <source>
        <strain evidence="5">CCMP1756</strain>
    </source>
</reference>
<feature type="region of interest" description="Disordered" evidence="2">
    <location>
        <begin position="2953"/>
        <end position="2998"/>
    </location>
</feature>
<dbReference type="InterPro" id="IPR031559">
    <property type="entry name" value="SMG1"/>
</dbReference>
<dbReference type="EMBL" id="HBIW01007842">
    <property type="protein sequence ID" value="CAE0691175.1"/>
    <property type="molecule type" value="Transcribed_RNA"/>
</dbReference>
<dbReference type="PROSITE" id="PS51190">
    <property type="entry name" value="FATC"/>
    <property type="match status" value="1"/>
</dbReference>
<dbReference type="Pfam" id="PF15785">
    <property type="entry name" value="SMG1"/>
    <property type="match status" value="1"/>
</dbReference>
<feature type="region of interest" description="Disordered" evidence="2">
    <location>
        <begin position="1"/>
        <end position="38"/>
    </location>
</feature>
<feature type="region of interest" description="Disordered" evidence="2">
    <location>
        <begin position="2019"/>
        <end position="2039"/>
    </location>
</feature>
<sequence>MPPPRGPPRRPPRAQAQYAAHALQQHGALPPRPPPADPAVTTAIEVLEASARYAESQIDVRSRDAAVDAALGACARALSRGEVPLVAPAAQAAARVAQLASGAPNTLPRLAQLVDQLVGWALDVSMERRDARALTDNLARFGLNCWRSERVVAQTLVRNLDQDLSRLSASARDETQVIQVASVARCLSAVLRNLERDAAHAQTCSRFVDALLSARTAAQEPHAWDDVCHELCIDLLKGSDFRLIEQPYGRCLEQQLTAVTTHALDAVGADSSKSSAKHARRCGRAAGRVAAWLSVQGPLSGGGASEILGACLDSTPSNVSTAFRDCRRSLVIQDANKEPYTTLFEARKKLAKALAALATLARQPERVARAASIATDADDYAFFLDAALRDVDGSARLCEAAPQNNNRDNWDAWCRTASSVAKGAAQPARSRGAGAAARREALEKALQALCNAPSFEGECFQALTALCDALPHGAGVKALETREALATKALPSLIKRLRRRPVSNKDLNHAGPAFAACASRLASGDDQYVDSAATASLQVITSLGGGGDGSVACIRGLGRPKAEGDRDATLQLVSRAQESSSGDLAALFVEDTTDDTQPLEVAVIDLEEHVTPALKTRHERDGDARACLLALLRPQTRVSVSKSTTPHKKGKRPPALLLRRPGTPPPDTDDDDDSAAHRARAAAPSAFAKTAATQIVSQLLRSCLGDPAQTLERISNDAKEAAMRGDRAQRVNILALVDALEREMGRVAETRPSTLPDDVQVLLGNNESDGEEEDNRPPWEVAFFFRQNRKVCDAWLSQIRKDAAVCALRSGSFAQASYHAAHDCSACALQLKEVRAKVTQSKKTPKAEIDAIRRFEDALAVLALARTALGDGAGVRGLHRWHRDVADSSDGKRRGWWLEAAADVAAGRHAAALTTIAQRSLSDDCRAAAVTTALELAARSRAALGRRDDDAFRAILERRKNLEKQSNKTLLAAFEGKQAALALGRWTAPHVMCRGDPVDLSVRKAVSADTQTRLALTDICAKLRDAKPADGPFGRYARSLSVAARAATAAATNFPGPCYGRGDALRRLRRATDAGWARPVIGVAQAFSDNVQRTQRAVEACELEAAASVCCRRNDDRDAAEDYLASLTARAALVREHGSRHWRLVDGAPLHVLVERCHLTKPGTFRALKNAARLVEHACLLREQAGPPTLRTLTVLTEQDSPKLPLKRFLEPDRIVGAPVDVASDKLHFSARWLRKACRTALKVTTNIDWDAALTEAAQRCCLATGALSSNNGPVDLLRACVRATPADAKSWLELGRWTESSLNDVDEARHAYARCLQVGGLSAKLASIAGARLIQASEDAKGLDELADDTPTNAWVSVAPQLLGAAFTPSSTYSPTRPWFRLLRRVALERPEVVAHAVVVACREAKRDKAALLEDGTTKPWFRGGAATRTLRAELALSGATTRALLAGSELLADELHTVATLPEDRWCLALSRRTCAELRDAQHSLRRELARSLVVFTSNDTTPVPESLNKDRLEELIDSVLFKRKCLARPFLRLLDKAVDDLIQDKDFPTEHAQEFHHVARAAVAAARESLESPPRSVVREWCRGDRITGVDGFGGAIDAFAKLRGDDIQQWSPESVAPRLTQGLSSEEQVSLPVACTPKARLLSLTGSVRALASRTRPKKIHVACDDGLTRAFLLKGREDVHLDARVMQLLQCVGWATKASINRYAVLPLSRSSGLIEWVPRTTPLFTLYERCQKNRRLTKAIGIRQKRLSDEASNNNKKKRSPRKPKGEEIERDAAPSHLWRLALSRRNIDPSKRNEWDLSKIRSAYDELAADAPSELVDRALARAQSSCSDYVRARRIYAESLGTSCVVAHALGLGDRHLDNVLLDASSAKLWDVDWGVCFDAGHRLRVPEKVPFRLTPCVARPLGPEGASRSGVFVESAHRLASSLAGDAGQSLAELLALCCRDARVEWRATRGPARIKNKERDEGAKQRGVLALASARLWEDRRSLRADALKRSEAVKACLDARYASIDASKLKDEPEEDDIQRPKQAELAHATKETKRLLAQKREAERSRADASDAVYNSKMALDEALSRSATERQRRIDARFKLSTGDDTLATLAATLRAAAAGAVGVPEPNLELLRRIFETRPDLRDVVAALRDDNLLSDGIRAARDQVLQNGSMFAFQGYENTNEKEDMRVLETIHAALLRTPPDPRPACRDAATALERASEALRSAAPLVAADESTEDQNGDAFAHATSLEEFLGEAEARLALARDLVEGSAAPLRSDRIAYALQVLDTAKDNARSRVRDQINDDAFVGALKSLRRALDATDALQSMSQRPVVSASARCQRSVSRLRDVDSSSNNDDALVDAACQARAALDDSDVRDASCLHEDDRSIRIAARLDSLRDAAVGLDQLLDQYDTSQDILHHIARGCDAAKRLSRDAARLFAASALSRPSDDKARAWRARAFHAADDSENWRACLSSVREEAPDDDLLIQALDALWAPLAGALRACNAEDEGIGHARRGLLAARDLTGDDAERSAGCALSEAASAGAAPLEKLLLKEIEAFASKLPATASRSDAAVLLSASCAAAQLKHLLMEPTELNMILQHLQRRWSRFDQACDSYTSRRGAEVVKAAHQIQARSPTGLEGAALNALRRASDRISLGEAARSSLHAARQTLETGLRALDSAQPFGALGLLDELQPRVPRGDGSWEQRLNKRRDAVLTVRRWVAEAMDACDVVSSLPDLGGVINGDNVNDLQDALKHAQQYFDAGARIGDAADAAYAAAQAHLASLRERERKATASKGALGNAARKVRFAKKKLRERQAGDGRVWNVLRGRTADLGALFTSDSVAAAEAKDLEARFWELDRADSQSSKLIITEGESVVLAVEDLEAFEKGSKSSTTTLPFHRQRVDTITREFGEKASQLVESAAPSELDVKPLKATDRTSVATLVARLLRLADRGTSQGLALDDNIQRDLKRAPPLSSPETDEETDKPASPRPQVSREGAAEDALETTRAKLASYEDAAVVDDLVKTATDPAVLCRMYEGWAPWV</sequence>
<keyword evidence="7" id="KW-1185">Reference proteome</keyword>